<evidence type="ECO:0000259" key="1">
    <source>
        <dbReference type="Pfam" id="PF01878"/>
    </source>
</evidence>
<evidence type="ECO:0000313" key="2">
    <source>
        <dbReference type="EMBL" id="GAA6144983.1"/>
    </source>
</evidence>
<feature type="domain" description="EVE" evidence="1">
    <location>
        <begin position="2"/>
        <end position="149"/>
    </location>
</feature>
<organism evidence="2 3">
    <name type="scientific">Thalassolituus maritimus</name>
    <dbReference type="NCBI Taxonomy" id="484498"/>
    <lineage>
        <taxon>Bacteria</taxon>
        <taxon>Pseudomonadati</taxon>
        <taxon>Pseudomonadota</taxon>
        <taxon>Gammaproteobacteria</taxon>
        <taxon>Oceanospirillales</taxon>
        <taxon>Oceanospirillaceae</taxon>
        <taxon>Thalassolituus</taxon>
    </lineage>
</organism>
<reference evidence="2 3" key="1">
    <citation type="submission" date="2024-04" db="EMBL/GenBank/DDBJ databases">
        <title>Draft genome sequence of Thalassolituus maritimus NBRC 116585.</title>
        <authorList>
            <person name="Miyakawa T."/>
            <person name="Kusuya Y."/>
            <person name="Miura T."/>
        </authorList>
    </citation>
    <scope>NUCLEOTIDE SEQUENCE [LARGE SCALE GENOMIC DNA]</scope>
    <source>
        <strain evidence="2 3">5NW40-0001</strain>
    </source>
</reference>
<accession>A0ABP9ZXU6</accession>
<dbReference type="PANTHER" id="PTHR14087">
    <property type="entry name" value="THYMOCYTE NUCLEAR PROTEIN 1"/>
    <property type="match status" value="1"/>
</dbReference>
<protein>
    <submittedName>
        <fullName evidence="2">EVE domain-containing protein</fullName>
    </submittedName>
</protein>
<dbReference type="Gene3D" id="3.10.590.10">
    <property type="entry name" value="ph1033 like domains"/>
    <property type="match status" value="1"/>
</dbReference>
<gene>
    <name evidence="2" type="ORF">NBRC116585_11000</name>
</gene>
<dbReference type="PANTHER" id="PTHR14087:SF7">
    <property type="entry name" value="THYMOCYTE NUCLEAR PROTEIN 1"/>
    <property type="match status" value="1"/>
</dbReference>
<dbReference type="InterPro" id="IPR052181">
    <property type="entry name" value="5hmC_binding"/>
</dbReference>
<dbReference type="RefSeq" id="WP_353293918.1">
    <property type="nucleotide sequence ID" value="NZ_BAABWH010000002.1"/>
</dbReference>
<dbReference type="SUPFAM" id="SSF88697">
    <property type="entry name" value="PUA domain-like"/>
    <property type="match status" value="1"/>
</dbReference>
<proteinExistence type="predicted"/>
<dbReference type="EMBL" id="BAABWH010000002">
    <property type="protein sequence ID" value="GAA6144983.1"/>
    <property type="molecule type" value="Genomic_DNA"/>
</dbReference>
<dbReference type="InterPro" id="IPR015947">
    <property type="entry name" value="PUA-like_sf"/>
</dbReference>
<sequence>MKYWLLKSEPDTYSFSDLASASSSGTIWDGVRNYQARNILRDEIKVGDYAFFYHSSCKEPGIAGLCMVTETGLTDPSSLDPASNYYDPKSSPDNPRWITINVVADRALKRVITLKELRQHEALSEMVLLNRGRLSVQPVSENEWDYILGLESS</sequence>
<keyword evidence="3" id="KW-1185">Reference proteome</keyword>
<dbReference type="InterPro" id="IPR047197">
    <property type="entry name" value="THYN1-like_EVE"/>
</dbReference>
<evidence type="ECO:0000313" key="3">
    <source>
        <dbReference type="Proteomes" id="UP001481413"/>
    </source>
</evidence>
<name>A0ABP9ZXU6_9GAMM</name>
<dbReference type="Pfam" id="PF01878">
    <property type="entry name" value="EVE"/>
    <property type="match status" value="1"/>
</dbReference>
<dbReference type="CDD" id="cd21133">
    <property type="entry name" value="EVE"/>
    <property type="match status" value="1"/>
</dbReference>
<dbReference type="Proteomes" id="UP001481413">
    <property type="component" value="Unassembled WGS sequence"/>
</dbReference>
<dbReference type="InterPro" id="IPR002740">
    <property type="entry name" value="EVE_domain"/>
</dbReference>
<comment type="caution">
    <text evidence="2">The sequence shown here is derived from an EMBL/GenBank/DDBJ whole genome shotgun (WGS) entry which is preliminary data.</text>
</comment>